<gene>
    <name evidence="1" type="ORF">SAMN05216389_11129</name>
</gene>
<evidence type="ECO:0000313" key="2">
    <source>
        <dbReference type="Proteomes" id="UP000198618"/>
    </source>
</evidence>
<accession>A0A1I0ECW9</accession>
<sequence length="61" mass="7442">MKILLIKIVVLLLCIPAYPFYVFFVGAERRRYFGNQTTYKDVSKEYWQDVKETLLYRKEDE</sequence>
<organism evidence="1 2">
    <name type="scientific">Oceanobacillus limi</name>
    <dbReference type="NCBI Taxonomy" id="930131"/>
    <lineage>
        <taxon>Bacteria</taxon>
        <taxon>Bacillati</taxon>
        <taxon>Bacillota</taxon>
        <taxon>Bacilli</taxon>
        <taxon>Bacillales</taxon>
        <taxon>Bacillaceae</taxon>
        <taxon>Oceanobacillus</taxon>
    </lineage>
</organism>
<dbReference type="STRING" id="930131.SAMN05216389_11129"/>
<dbReference type="AlphaFoldDB" id="A0A1I0ECW9"/>
<protein>
    <submittedName>
        <fullName evidence="1">Uncharacterized protein</fullName>
    </submittedName>
</protein>
<dbReference type="EMBL" id="FOHE01000011">
    <property type="protein sequence ID" value="SET42612.1"/>
    <property type="molecule type" value="Genomic_DNA"/>
</dbReference>
<keyword evidence="2" id="KW-1185">Reference proteome</keyword>
<evidence type="ECO:0000313" key="1">
    <source>
        <dbReference type="EMBL" id="SET42612.1"/>
    </source>
</evidence>
<dbReference type="Proteomes" id="UP000198618">
    <property type="component" value="Unassembled WGS sequence"/>
</dbReference>
<name>A0A1I0ECW9_9BACI</name>
<proteinExistence type="predicted"/>
<reference evidence="1 2" key="1">
    <citation type="submission" date="2016-10" db="EMBL/GenBank/DDBJ databases">
        <authorList>
            <person name="de Groot N.N."/>
        </authorList>
    </citation>
    <scope>NUCLEOTIDE SEQUENCE [LARGE SCALE GENOMIC DNA]</scope>
    <source>
        <strain evidence="1 2">IBRC-M 10780</strain>
    </source>
</reference>